<dbReference type="Pfam" id="PF00022">
    <property type="entry name" value="Actin"/>
    <property type="match status" value="1"/>
</dbReference>
<sequence length="180" mass="20926">MNRIHLKLLLKSETNVIPIRILEASAQLWRNRGIKKEYGHSLLSILKRKTVTGIKEELCYISLDFNKEIHDKDHHREKDFHLLDGQQITLDQERFLCPEPMFKPKMLLDDSSGLHSLAFSSILKAPETFRSKTLYRVALSGGSTMFPCFPERIRNELVCLAPEDYPFQVMASPRRINSTW</sequence>
<proteinExistence type="predicted"/>
<dbReference type="KEGG" id="gsh:117366875"/>
<reference evidence="2" key="1">
    <citation type="submission" date="2025-08" db="UniProtKB">
        <authorList>
            <consortium name="RefSeq"/>
        </authorList>
    </citation>
    <scope>IDENTIFICATION</scope>
</reference>
<dbReference type="Gene3D" id="3.30.420.40">
    <property type="match status" value="1"/>
</dbReference>
<protein>
    <submittedName>
        <fullName evidence="2">Actin, cytoskeletal 3-like</fullName>
    </submittedName>
</protein>
<dbReference type="InParanoid" id="A0A6P8S8G8"/>
<evidence type="ECO:0000313" key="1">
    <source>
        <dbReference type="Proteomes" id="UP000515159"/>
    </source>
</evidence>
<dbReference type="InterPro" id="IPR004000">
    <property type="entry name" value="Actin"/>
</dbReference>
<accession>A0A6P8S8G8</accession>
<dbReference type="GeneID" id="117366875"/>
<name>A0A6P8S8G8_GEOSA</name>
<dbReference type="PANTHER" id="PTHR11937">
    <property type="entry name" value="ACTIN"/>
    <property type="match status" value="1"/>
</dbReference>
<dbReference type="InterPro" id="IPR043129">
    <property type="entry name" value="ATPase_NBD"/>
</dbReference>
<dbReference type="AlphaFoldDB" id="A0A6P8S8G8"/>
<gene>
    <name evidence="2" type="primary">LOC117366875</name>
</gene>
<dbReference type="RefSeq" id="XP_033814735.1">
    <property type="nucleotide sequence ID" value="XM_033958844.1"/>
</dbReference>
<dbReference type="Gene3D" id="3.90.640.10">
    <property type="entry name" value="Actin, Chain A, domain 4"/>
    <property type="match status" value="1"/>
</dbReference>
<dbReference type="OrthoDB" id="9870582at2759"/>
<dbReference type="SUPFAM" id="SSF53067">
    <property type="entry name" value="Actin-like ATPase domain"/>
    <property type="match status" value="1"/>
</dbReference>
<organism evidence="1 2">
    <name type="scientific">Geotrypetes seraphini</name>
    <name type="common">Gaboon caecilian</name>
    <name type="synonym">Caecilia seraphini</name>
    <dbReference type="NCBI Taxonomy" id="260995"/>
    <lineage>
        <taxon>Eukaryota</taxon>
        <taxon>Metazoa</taxon>
        <taxon>Chordata</taxon>
        <taxon>Craniata</taxon>
        <taxon>Vertebrata</taxon>
        <taxon>Euteleostomi</taxon>
        <taxon>Amphibia</taxon>
        <taxon>Gymnophiona</taxon>
        <taxon>Geotrypetes</taxon>
    </lineage>
</organism>
<dbReference type="Proteomes" id="UP000515159">
    <property type="component" value="Chromosome 9"/>
</dbReference>
<keyword evidence="1" id="KW-1185">Reference proteome</keyword>
<evidence type="ECO:0000313" key="2">
    <source>
        <dbReference type="RefSeq" id="XP_033814735.1"/>
    </source>
</evidence>